<organism evidence="1 2">
    <name type="scientific">Ameca splendens</name>
    <dbReference type="NCBI Taxonomy" id="208324"/>
    <lineage>
        <taxon>Eukaryota</taxon>
        <taxon>Metazoa</taxon>
        <taxon>Chordata</taxon>
        <taxon>Craniata</taxon>
        <taxon>Vertebrata</taxon>
        <taxon>Euteleostomi</taxon>
        <taxon>Actinopterygii</taxon>
        <taxon>Neopterygii</taxon>
        <taxon>Teleostei</taxon>
        <taxon>Neoteleostei</taxon>
        <taxon>Acanthomorphata</taxon>
        <taxon>Ovalentaria</taxon>
        <taxon>Atherinomorphae</taxon>
        <taxon>Cyprinodontiformes</taxon>
        <taxon>Goodeidae</taxon>
        <taxon>Ameca</taxon>
    </lineage>
</organism>
<evidence type="ECO:0008006" key="3">
    <source>
        <dbReference type="Google" id="ProtNLM"/>
    </source>
</evidence>
<comment type="caution">
    <text evidence="1">The sequence shown here is derived from an EMBL/GenBank/DDBJ whole genome shotgun (WGS) entry which is preliminary data.</text>
</comment>
<evidence type="ECO:0000313" key="1">
    <source>
        <dbReference type="EMBL" id="MEQ2313323.1"/>
    </source>
</evidence>
<dbReference type="EMBL" id="JAHRIP010084659">
    <property type="protein sequence ID" value="MEQ2313323.1"/>
    <property type="molecule type" value="Genomic_DNA"/>
</dbReference>
<gene>
    <name evidence="1" type="ORF">AMECASPLE_000672</name>
</gene>
<sequence length="75" mass="8221">MWARRSSVAQTHSMMLRSGLCGARPSLPDSHLRKVPNIMFIRTITSHRDVGETGCRWLLVRPSAAVFAADGGVLS</sequence>
<dbReference type="Proteomes" id="UP001469553">
    <property type="component" value="Unassembled WGS sequence"/>
</dbReference>
<evidence type="ECO:0000313" key="2">
    <source>
        <dbReference type="Proteomes" id="UP001469553"/>
    </source>
</evidence>
<proteinExistence type="predicted"/>
<keyword evidence="2" id="KW-1185">Reference proteome</keyword>
<reference evidence="1 2" key="1">
    <citation type="submission" date="2021-06" db="EMBL/GenBank/DDBJ databases">
        <authorList>
            <person name="Palmer J.M."/>
        </authorList>
    </citation>
    <scope>NUCLEOTIDE SEQUENCE [LARGE SCALE GENOMIC DNA]</scope>
    <source>
        <strain evidence="1 2">AS_MEX2019</strain>
        <tissue evidence="1">Muscle</tissue>
    </source>
</reference>
<name>A0ABV1A7B0_9TELE</name>
<accession>A0ABV1A7B0</accession>
<protein>
    <recommendedName>
        <fullName evidence="3">Secreted protein</fullName>
    </recommendedName>
</protein>